<feature type="transmembrane region" description="Helical" evidence="6">
    <location>
        <begin position="230"/>
        <end position="252"/>
    </location>
</feature>
<protein>
    <recommendedName>
        <fullName evidence="7">Major facilitator superfamily (MFS) profile domain-containing protein</fullName>
    </recommendedName>
</protein>
<keyword evidence="9" id="KW-1185">Reference proteome</keyword>
<dbReference type="PANTHER" id="PTHR23505">
    <property type="entry name" value="SPINSTER"/>
    <property type="match status" value="1"/>
</dbReference>
<feature type="transmembrane region" description="Helical" evidence="6">
    <location>
        <begin position="272"/>
        <end position="295"/>
    </location>
</feature>
<reference evidence="9" key="1">
    <citation type="submission" date="2017-11" db="EMBL/GenBank/DDBJ databases">
        <title>The complete genome sequence of Sphingopyxis pomeranensis sp. nov. strain WS5A3p.</title>
        <authorList>
            <person name="Kaminski M.A."/>
        </authorList>
    </citation>
    <scope>NUCLEOTIDE SEQUENCE [LARGE SCALE GENOMIC DNA]</scope>
    <source>
        <strain evidence="9">WS5A3p</strain>
    </source>
</reference>
<feature type="transmembrane region" description="Helical" evidence="6">
    <location>
        <begin position="117"/>
        <end position="138"/>
    </location>
</feature>
<evidence type="ECO:0000256" key="4">
    <source>
        <dbReference type="ARBA" id="ARBA00022989"/>
    </source>
</evidence>
<comment type="subcellular location">
    <subcellularLocation>
        <location evidence="1">Membrane</location>
        <topology evidence="1">Multi-pass membrane protein</topology>
    </subcellularLocation>
</comment>
<evidence type="ECO:0000259" key="7">
    <source>
        <dbReference type="PROSITE" id="PS50850"/>
    </source>
</evidence>
<feature type="transmembrane region" description="Helical" evidence="6">
    <location>
        <begin position="159"/>
        <end position="177"/>
    </location>
</feature>
<keyword evidence="5 6" id="KW-0472">Membrane</keyword>
<feature type="transmembrane region" description="Helical" evidence="6">
    <location>
        <begin position="307"/>
        <end position="325"/>
    </location>
</feature>
<dbReference type="AlphaFoldDB" id="A0A2S8BAY8"/>
<dbReference type="InterPro" id="IPR036259">
    <property type="entry name" value="MFS_trans_sf"/>
</dbReference>
<dbReference type="Proteomes" id="UP000238954">
    <property type="component" value="Chromosome"/>
</dbReference>
<dbReference type="PANTHER" id="PTHR23505:SF79">
    <property type="entry name" value="PROTEIN SPINSTER"/>
    <property type="match status" value="1"/>
</dbReference>
<evidence type="ECO:0000256" key="5">
    <source>
        <dbReference type="ARBA" id="ARBA00023136"/>
    </source>
</evidence>
<dbReference type="InterPro" id="IPR011701">
    <property type="entry name" value="MFS"/>
</dbReference>
<dbReference type="Pfam" id="PF07690">
    <property type="entry name" value="MFS_1"/>
    <property type="match status" value="1"/>
</dbReference>
<sequence length="436" mass="45533">MNVTENSARASYPSMARARYAQFVLAGLALFSTMDMLVTGLLIEPIKQELALTDFQVGLTQATAYYAAYGLLAVPMGILADRCVRVRLLIVAMVLMPGGLLITALSHEVWTLAAAKALMGVASAIIYPAAMSLLADYFAPDHRAFATASYPIGQDLGQVGALLVGGLGYSALVDMVAADPTALGGLSPWRAVSLIFVGLGLLLIPLLIGMREPARMEVQNRDKGSFGALWEYRAFLLALFAGIMFLALVASAVRTWALAALIRLYALQPGDFAVVSSGIVLVAGITGLLLGSRLINLARASGDDRKMIFPAVVASALCAPTAFMATMPDALWFAVFAALFLLVASVAIAVPVISISFRIPNELRGLCVGLYVVLVALAGMVGAPLVGALSTAMGGDMMLGWAIAAVGAPASLLAAFSLWFASRAPAKTSIPMMIGT</sequence>
<feature type="transmembrane region" description="Helical" evidence="6">
    <location>
        <begin position="365"/>
        <end position="386"/>
    </location>
</feature>
<dbReference type="GO" id="GO:0022857">
    <property type="term" value="F:transmembrane transporter activity"/>
    <property type="evidence" value="ECO:0007669"/>
    <property type="project" value="InterPro"/>
</dbReference>
<evidence type="ECO:0000256" key="1">
    <source>
        <dbReference type="ARBA" id="ARBA00004141"/>
    </source>
</evidence>
<feature type="transmembrane region" description="Helical" evidence="6">
    <location>
        <begin position="20"/>
        <end position="43"/>
    </location>
</feature>
<evidence type="ECO:0000313" key="8">
    <source>
        <dbReference type="EMBL" id="PQM29496.1"/>
    </source>
</evidence>
<dbReference type="InterPro" id="IPR020846">
    <property type="entry name" value="MFS_dom"/>
</dbReference>
<feature type="transmembrane region" description="Helical" evidence="6">
    <location>
        <begin position="63"/>
        <end position="79"/>
    </location>
</feature>
<name>A0A2S8BAY8_9SPHN</name>
<gene>
    <name evidence="8" type="ORF">CVO77_00795</name>
</gene>
<dbReference type="SUPFAM" id="SSF103473">
    <property type="entry name" value="MFS general substrate transporter"/>
    <property type="match status" value="1"/>
</dbReference>
<organism evidence="8 9">
    <name type="scientific">Sphingopyxis lindanitolerans</name>
    <dbReference type="NCBI Taxonomy" id="2054227"/>
    <lineage>
        <taxon>Bacteria</taxon>
        <taxon>Pseudomonadati</taxon>
        <taxon>Pseudomonadota</taxon>
        <taxon>Alphaproteobacteria</taxon>
        <taxon>Sphingomonadales</taxon>
        <taxon>Sphingomonadaceae</taxon>
        <taxon>Sphingopyxis</taxon>
    </lineage>
</organism>
<keyword evidence="4 6" id="KW-1133">Transmembrane helix</keyword>
<feature type="domain" description="Major facilitator superfamily (MFS) profile" evidence="7">
    <location>
        <begin position="21"/>
        <end position="425"/>
    </location>
</feature>
<feature type="transmembrane region" description="Helical" evidence="6">
    <location>
        <begin position="331"/>
        <end position="353"/>
    </location>
</feature>
<proteinExistence type="predicted"/>
<evidence type="ECO:0000313" key="9">
    <source>
        <dbReference type="Proteomes" id="UP000238954"/>
    </source>
</evidence>
<accession>A0A2S8BAY8</accession>
<dbReference type="InterPro" id="IPR044770">
    <property type="entry name" value="MFS_spinster-like"/>
</dbReference>
<comment type="caution">
    <text evidence="8">The sequence shown here is derived from an EMBL/GenBank/DDBJ whole genome shotgun (WGS) entry which is preliminary data.</text>
</comment>
<dbReference type="GO" id="GO:0016020">
    <property type="term" value="C:membrane"/>
    <property type="evidence" value="ECO:0007669"/>
    <property type="project" value="UniProtKB-SubCell"/>
</dbReference>
<keyword evidence="2" id="KW-0813">Transport</keyword>
<dbReference type="PROSITE" id="PS50850">
    <property type="entry name" value="MFS"/>
    <property type="match status" value="1"/>
</dbReference>
<dbReference type="EMBL" id="PHFW01000001">
    <property type="protein sequence ID" value="PQM29496.1"/>
    <property type="molecule type" value="Genomic_DNA"/>
</dbReference>
<feature type="transmembrane region" description="Helical" evidence="6">
    <location>
        <begin position="86"/>
        <end position="105"/>
    </location>
</feature>
<evidence type="ECO:0000256" key="3">
    <source>
        <dbReference type="ARBA" id="ARBA00022692"/>
    </source>
</evidence>
<evidence type="ECO:0000256" key="6">
    <source>
        <dbReference type="SAM" id="Phobius"/>
    </source>
</evidence>
<feature type="transmembrane region" description="Helical" evidence="6">
    <location>
        <begin position="398"/>
        <end position="421"/>
    </location>
</feature>
<dbReference type="Gene3D" id="1.20.1250.20">
    <property type="entry name" value="MFS general substrate transporter like domains"/>
    <property type="match status" value="1"/>
</dbReference>
<keyword evidence="3 6" id="KW-0812">Transmembrane</keyword>
<feature type="transmembrane region" description="Helical" evidence="6">
    <location>
        <begin position="189"/>
        <end position="209"/>
    </location>
</feature>
<evidence type="ECO:0000256" key="2">
    <source>
        <dbReference type="ARBA" id="ARBA00022448"/>
    </source>
</evidence>